<dbReference type="Proteomes" id="UP001634413">
    <property type="component" value="Unassembled WGS sequence"/>
</dbReference>
<keyword evidence="1" id="KW-0175">Coiled coil</keyword>
<evidence type="ECO:0000313" key="3">
    <source>
        <dbReference type="Proteomes" id="UP001634413"/>
    </source>
</evidence>
<sequence>MDLNNELNKLKESLDKENKMAKGKSTISFTIENNLKDEFKDICERNNSDMKNEIISFIKTTVEKEKQKMIDNNNKLKKIAEEITENFKKLDKDSQQYIVNRISICRPTEKGDNDFLEIVKDVFNANDIDVLEKINSVEDKAMFVTFLKMFMYNASL</sequence>
<gene>
    <name evidence="2" type="ORF">ABDJ34_07895</name>
</gene>
<keyword evidence="3" id="KW-1185">Reference proteome</keyword>
<accession>A0ABW9KFC1</accession>
<comment type="caution">
    <text evidence="2">The sequence shown here is derived from an EMBL/GenBank/DDBJ whole genome shotgun (WGS) entry which is preliminary data.</text>
</comment>
<reference evidence="2 3" key="1">
    <citation type="journal article" date="2024" name="Anaerobe">
        <title>The identification of Finegoldia dalianensis sp. nov., isolated from the pus of a patient with skin abscess and genomic analysis of the strains belonging to Finegoldia genus.</title>
        <authorList>
            <person name="Li Y."/>
            <person name="Wang Y."/>
            <person name="Xiao D."/>
            <person name="Wang J."/>
            <person name="Jin D."/>
        </authorList>
    </citation>
    <scope>NUCLEOTIDE SEQUENCE [LARGE SCALE GENOMIC DNA]</scope>
    <source>
        <strain evidence="2 3">LY240594</strain>
    </source>
</reference>
<name>A0ABW9KFC1_9FIRM</name>
<protein>
    <submittedName>
        <fullName evidence="2">Uncharacterized protein</fullName>
    </submittedName>
</protein>
<dbReference type="RefSeq" id="WP_412701967.1">
    <property type="nucleotide sequence ID" value="NZ_JBDLBQ010000007.1"/>
</dbReference>
<organism evidence="2 3">
    <name type="scientific">Finegoldia dalianensis</name>
    <dbReference type="NCBI Taxonomy" id="3145239"/>
    <lineage>
        <taxon>Bacteria</taxon>
        <taxon>Bacillati</taxon>
        <taxon>Bacillota</taxon>
        <taxon>Tissierellia</taxon>
        <taxon>Tissierellales</taxon>
        <taxon>Peptoniphilaceae</taxon>
        <taxon>Finegoldia</taxon>
    </lineage>
</organism>
<evidence type="ECO:0000256" key="1">
    <source>
        <dbReference type="SAM" id="Coils"/>
    </source>
</evidence>
<dbReference type="EMBL" id="JBDLBQ010000007">
    <property type="protein sequence ID" value="MFN2102820.1"/>
    <property type="molecule type" value="Genomic_DNA"/>
</dbReference>
<evidence type="ECO:0000313" key="2">
    <source>
        <dbReference type="EMBL" id="MFN2102820.1"/>
    </source>
</evidence>
<proteinExistence type="predicted"/>
<feature type="coiled-coil region" evidence="1">
    <location>
        <begin position="62"/>
        <end position="93"/>
    </location>
</feature>